<dbReference type="Proteomes" id="UP000233837">
    <property type="component" value="Unassembled WGS sequence"/>
</dbReference>
<accession>A0A2I0V6K3</accession>
<gene>
    <name evidence="2" type="ORF">MA16_Dca029107</name>
</gene>
<feature type="transmembrane region" description="Helical" evidence="1">
    <location>
        <begin position="92"/>
        <end position="113"/>
    </location>
</feature>
<reference evidence="2 3" key="2">
    <citation type="journal article" date="2017" name="Nature">
        <title>The Apostasia genome and the evolution of orchids.</title>
        <authorList>
            <person name="Zhang G.Q."/>
            <person name="Liu K.W."/>
            <person name="Li Z."/>
            <person name="Lohaus R."/>
            <person name="Hsiao Y.Y."/>
            <person name="Niu S.C."/>
            <person name="Wang J.Y."/>
            <person name="Lin Y.C."/>
            <person name="Xu Q."/>
            <person name="Chen L.J."/>
            <person name="Yoshida K."/>
            <person name="Fujiwara S."/>
            <person name="Wang Z.W."/>
            <person name="Zhang Y.Q."/>
            <person name="Mitsuda N."/>
            <person name="Wang M."/>
            <person name="Liu G.H."/>
            <person name="Pecoraro L."/>
            <person name="Huang H.X."/>
            <person name="Xiao X.J."/>
            <person name="Lin M."/>
            <person name="Wu X.Y."/>
            <person name="Wu W.L."/>
            <person name="Chen Y.Y."/>
            <person name="Chang S.B."/>
            <person name="Sakamoto S."/>
            <person name="Ohme-Takagi M."/>
            <person name="Yagi M."/>
            <person name="Zeng S.J."/>
            <person name="Shen C.Y."/>
            <person name="Yeh C.M."/>
            <person name="Luo Y.B."/>
            <person name="Tsai W.C."/>
            <person name="Van de Peer Y."/>
            <person name="Liu Z.J."/>
        </authorList>
    </citation>
    <scope>NUCLEOTIDE SEQUENCE [LARGE SCALE GENOMIC DNA]</scope>
    <source>
        <tissue evidence="2">The whole plant</tissue>
    </source>
</reference>
<evidence type="ECO:0000313" key="2">
    <source>
        <dbReference type="EMBL" id="PKU59036.1"/>
    </source>
</evidence>
<proteinExistence type="predicted"/>
<dbReference type="AlphaFoldDB" id="A0A2I0V6K3"/>
<dbReference type="EMBL" id="KZ505620">
    <property type="protein sequence ID" value="PKU59036.1"/>
    <property type="molecule type" value="Genomic_DNA"/>
</dbReference>
<evidence type="ECO:0000256" key="1">
    <source>
        <dbReference type="SAM" id="Phobius"/>
    </source>
</evidence>
<keyword evidence="1" id="KW-1133">Transmembrane helix</keyword>
<keyword evidence="1" id="KW-0472">Membrane</keyword>
<keyword evidence="3" id="KW-1185">Reference proteome</keyword>
<name>A0A2I0V6K3_9ASPA</name>
<keyword evidence="1" id="KW-0812">Transmembrane</keyword>
<sequence length="114" mass="12453">MSPLPIGIPSARQGCMVDPEVDSGFVLDAHGDIHITRSPFFDVGFDFDDIVEDYLNRILPHLVGILDDQFSDYEWTINDHPPASPTPSSSPATSPLGITCVIVVSLSLLTILFR</sequence>
<organism evidence="2 3">
    <name type="scientific">Dendrobium catenatum</name>
    <dbReference type="NCBI Taxonomy" id="906689"/>
    <lineage>
        <taxon>Eukaryota</taxon>
        <taxon>Viridiplantae</taxon>
        <taxon>Streptophyta</taxon>
        <taxon>Embryophyta</taxon>
        <taxon>Tracheophyta</taxon>
        <taxon>Spermatophyta</taxon>
        <taxon>Magnoliopsida</taxon>
        <taxon>Liliopsida</taxon>
        <taxon>Asparagales</taxon>
        <taxon>Orchidaceae</taxon>
        <taxon>Epidendroideae</taxon>
        <taxon>Malaxideae</taxon>
        <taxon>Dendrobiinae</taxon>
        <taxon>Dendrobium</taxon>
    </lineage>
</organism>
<protein>
    <submittedName>
        <fullName evidence="2">Uncharacterized protein</fullName>
    </submittedName>
</protein>
<evidence type="ECO:0000313" key="3">
    <source>
        <dbReference type="Proteomes" id="UP000233837"/>
    </source>
</evidence>
<reference evidence="2 3" key="1">
    <citation type="journal article" date="2016" name="Sci. Rep.">
        <title>The Dendrobium catenatum Lindl. genome sequence provides insights into polysaccharide synthase, floral development and adaptive evolution.</title>
        <authorList>
            <person name="Zhang G.Q."/>
            <person name="Xu Q."/>
            <person name="Bian C."/>
            <person name="Tsai W.C."/>
            <person name="Yeh C.M."/>
            <person name="Liu K.W."/>
            <person name="Yoshida K."/>
            <person name="Zhang L.S."/>
            <person name="Chang S.B."/>
            <person name="Chen F."/>
            <person name="Shi Y."/>
            <person name="Su Y.Y."/>
            <person name="Zhang Y.Q."/>
            <person name="Chen L.J."/>
            <person name="Yin Y."/>
            <person name="Lin M."/>
            <person name="Huang H."/>
            <person name="Deng H."/>
            <person name="Wang Z.W."/>
            <person name="Zhu S.L."/>
            <person name="Zhao X."/>
            <person name="Deng C."/>
            <person name="Niu S.C."/>
            <person name="Huang J."/>
            <person name="Wang M."/>
            <person name="Liu G.H."/>
            <person name="Yang H.J."/>
            <person name="Xiao X.J."/>
            <person name="Hsiao Y.Y."/>
            <person name="Wu W.L."/>
            <person name="Chen Y.Y."/>
            <person name="Mitsuda N."/>
            <person name="Ohme-Takagi M."/>
            <person name="Luo Y.B."/>
            <person name="Van de Peer Y."/>
            <person name="Liu Z.J."/>
        </authorList>
    </citation>
    <scope>NUCLEOTIDE SEQUENCE [LARGE SCALE GENOMIC DNA]</scope>
    <source>
        <tissue evidence="2">The whole plant</tissue>
    </source>
</reference>